<dbReference type="InterPro" id="IPR036179">
    <property type="entry name" value="Ig-like_dom_sf"/>
</dbReference>
<dbReference type="PROSITE" id="PS50835">
    <property type="entry name" value="IG_LIKE"/>
    <property type="match status" value="4"/>
</dbReference>
<evidence type="ECO:0000313" key="5">
    <source>
        <dbReference type="Proteomes" id="UP001176940"/>
    </source>
</evidence>
<dbReference type="Gene3D" id="2.60.40.10">
    <property type="entry name" value="Immunoglobulins"/>
    <property type="match status" value="4"/>
</dbReference>
<dbReference type="InterPro" id="IPR003598">
    <property type="entry name" value="Ig_sub2"/>
</dbReference>
<feature type="domain" description="Ig-like" evidence="3">
    <location>
        <begin position="221"/>
        <end position="310"/>
    </location>
</feature>
<dbReference type="Proteomes" id="UP001176940">
    <property type="component" value="Unassembled WGS sequence"/>
</dbReference>
<dbReference type="SMART" id="SM00408">
    <property type="entry name" value="IGc2"/>
    <property type="match status" value="3"/>
</dbReference>
<dbReference type="InterPro" id="IPR013098">
    <property type="entry name" value="Ig_I-set"/>
</dbReference>
<dbReference type="InterPro" id="IPR007110">
    <property type="entry name" value="Ig-like_dom"/>
</dbReference>
<dbReference type="InterPro" id="IPR013783">
    <property type="entry name" value="Ig-like_fold"/>
</dbReference>
<accession>A0ABN9MAN8</accession>
<feature type="domain" description="Ig-like" evidence="3">
    <location>
        <begin position="320"/>
        <end position="367"/>
    </location>
</feature>
<evidence type="ECO:0000313" key="4">
    <source>
        <dbReference type="EMBL" id="CAJ0963394.1"/>
    </source>
</evidence>
<name>A0ABN9MAN8_9NEOB</name>
<protein>
    <recommendedName>
        <fullName evidence="3">Ig-like domain-containing protein</fullName>
    </recommendedName>
</protein>
<feature type="domain" description="Ig-like" evidence="3">
    <location>
        <begin position="124"/>
        <end position="215"/>
    </location>
</feature>
<reference evidence="4" key="1">
    <citation type="submission" date="2023-07" db="EMBL/GenBank/DDBJ databases">
        <authorList>
            <person name="Stuckert A."/>
        </authorList>
    </citation>
    <scope>NUCLEOTIDE SEQUENCE</scope>
</reference>
<feature type="domain" description="Ig-like" evidence="3">
    <location>
        <begin position="27"/>
        <end position="118"/>
    </location>
</feature>
<evidence type="ECO:0000259" key="3">
    <source>
        <dbReference type="PROSITE" id="PS50835"/>
    </source>
</evidence>
<proteinExistence type="predicted"/>
<dbReference type="SMART" id="SM00409">
    <property type="entry name" value="IG"/>
    <property type="match status" value="3"/>
</dbReference>
<dbReference type="InterPro" id="IPR050958">
    <property type="entry name" value="Cell_Adh-Cytoskel_Orgn"/>
</dbReference>
<sequence>MVTQKTEKKATSQKTEEIPFNYVRSKPSILGGKAASFTVLANSDAFIPCEATGDPTPTILWTKVASGTFVSKTRRGNRMEVLPNGTLSISSVSAQDRGQYLCVANNQYGSDRLLVTLSVITYPPRIIQGRSREVTVHSGTTVSIKCQAEGRPFPTITWILANETIASEKSDSVHKVFVLSDGTLTIMEVTIYDRGIYKCIATNTAGSDTFTVKVQVIAAPPAILEDKRQTVLALPGENVKLHCTAKGNPQPSVHWVAFDGTKVKPLHYVNEKLFLFSNGTLYIRNAASSDNGNYECIATSSTGSERRVVTLKVEQNDIVPKIINASPKSTEMNIGDKLMLNCSASGEPKPRIIWRLPSKALVDQWHR</sequence>
<evidence type="ECO:0000256" key="2">
    <source>
        <dbReference type="ARBA" id="ARBA00023157"/>
    </source>
</evidence>
<keyword evidence="5" id="KW-1185">Reference proteome</keyword>
<dbReference type="InterPro" id="IPR003599">
    <property type="entry name" value="Ig_sub"/>
</dbReference>
<dbReference type="PANTHER" id="PTHR45080">
    <property type="entry name" value="CONTACTIN 5"/>
    <property type="match status" value="1"/>
</dbReference>
<dbReference type="SUPFAM" id="SSF48726">
    <property type="entry name" value="Immunoglobulin"/>
    <property type="match status" value="4"/>
</dbReference>
<evidence type="ECO:0000256" key="1">
    <source>
        <dbReference type="ARBA" id="ARBA00022729"/>
    </source>
</evidence>
<dbReference type="Pfam" id="PF07679">
    <property type="entry name" value="I-set"/>
    <property type="match status" value="2"/>
</dbReference>
<keyword evidence="2" id="KW-1015">Disulfide bond</keyword>
<gene>
    <name evidence="4" type="ORF">RIMI_LOCUS18648265</name>
</gene>
<dbReference type="PANTHER" id="PTHR45080:SF8">
    <property type="entry name" value="IG-LIKE DOMAIN-CONTAINING PROTEIN"/>
    <property type="match status" value="1"/>
</dbReference>
<comment type="caution">
    <text evidence="4">The sequence shown here is derived from an EMBL/GenBank/DDBJ whole genome shotgun (WGS) entry which is preliminary data.</text>
</comment>
<dbReference type="Pfam" id="PF13927">
    <property type="entry name" value="Ig_3"/>
    <property type="match status" value="1"/>
</dbReference>
<keyword evidence="1" id="KW-0732">Signal</keyword>
<dbReference type="EMBL" id="CAUEEQ010057465">
    <property type="protein sequence ID" value="CAJ0963394.1"/>
    <property type="molecule type" value="Genomic_DNA"/>
</dbReference>
<organism evidence="4 5">
    <name type="scientific">Ranitomeya imitator</name>
    <name type="common">mimic poison frog</name>
    <dbReference type="NCBI Taxonomy" id="111125"/>
    <lineage>
        <taxon>Eukaryota</taxon>
        <taxon>Metazoa</taxon>
        <taxon>Chordata</taxon>
        <taxon>Craniata</taxon>
        <taxon>Vertebrata</taxon>
        <taxon>Euteleostomi</taxon>
        <taxon>Amphibia</taxon>
        <taxon>Batrachia</taxon>
        <taxon>Anura</taxon>
        <taxon>Neobatrachia</taxon>
        <taxon>Hyloidea</taxon>
        <taxon>Dendrobatidae</taxon>
        <taxon>Dendrobatinae</taxon>
        <taxon>Ranitomeya</taxon>
    </lineage>
</organism>